<keyword evidence="1" id="KW-0812">Transmembrane</keyword>
<keyword evidence="1" id="KW-0472">Membrane</keyword>
<reference evidence="2" key="1">
    <citation type="submission" date="2016-10" db="EMBL/GenBank/DDBJ databases">
        <title>Sequence of Gallionella enrichment culture.</title>
        <authorList>
            <person name="Poehlein A."/>
            <person name="Muehling M."/>
            <person name="Daniel R."/>
        </authorList>
    </citation>
    <scope>NUCLEOTIDE SEQUENCE</scope>
</reference>
<dbReference type="EMBL" id="MLJW01005643">
    <property type="protein sequence ID" value="OIQ67886.1"/>
    <property type="molecule type" value="Genomic_DNA"/>
</dbReference>
<proteinExistence type="predicted"/>
<keyword evidence="1" id="KW-1133">Transmembrane helix</keyword>
<evidence type="ECO:0000256" key="1">
    <source>
        <dbReference type="SAM" id="Phobius"/>
    </source>
</evidence>
<protein>
    <submittedName>
        <fullName evidence="2">Uncharacterized protein</fullName>
    </submittedName>
</protein>
<name>A0A1J5P9E3_9ZZZZ</name>
<evidence type="ECO:0000313" key="2">
    <source>
        <dbReference type="EMBL" id="OIQ67886.1"/>
    </source>
</evidence>
<organism evidence="2">
    <name type="scientific">mine drainage metagenome</name>
    <dbReference type="NCBI Taxonomy" id="410659"/>
    <lineage>
        <taxon>unclassified sequences</taxon>
        <taxon>metagenomes</taxon>
        <taxon>ecological metagenomes</taxon>
    </lineage>
</organism>
<comment type="caution">
    <text evidence="2">The sequence shown here is derived from an EMBL/GenBank/DDBJ whole genome shotgun (WGS) entry which is preliminary data.</text>
</comment>
<gene>
    <name evidence="2" type="ORF">GALL_505330</name>
</gene>
<sequence length="164" mass="17625">MPQHGTGHPASDQANGIAATGFFSHVDGRDVTTGGANGGLGLVDTRLGSGACLVVNDASITPALQPRLGRGLINTQFFVCLVARLGGLWAGVFCRRTRPAGLRRSHTQRQHQGQSSQPFVQGVIFHHQVLLKRFANTNHVREHSALAQHQTSWHGIVPTTLRKS</sequence>
<feature type="transmembrane region" description="Helical" evidence="1">
    <location>
        <begin position="76"/>
        <end position="94"/>
    </location>
</feature>
<dbReference type="AlphaFoldDB" id="A0A1J5P9E3"/>
<accession>A0A1J5P9E3</accession>